<dbReference type="Pfam" id="PF13102">
    <property type="entry name" value="Phage_int_SAM_5"/>
    <property type="match status" value="1"/>
</dbReference>
<feature type="domain" description="Phage integrase SAM-like" evidence="4">
    <location>
        <begin position="119"/>
        <end position="214"/>
    </location>
</feature>
<dbReference type="Pfam" id="PF17293">
    <property type="entry name" value="Arm-DNA-bind_5"/>
    <property type="match status" value="1"/>
</dbReference>
<evidence type="ECO:0000313" key="6">
    <source>
        <dbReference type="EMBL" id="GGD41881.1"/>
    </source>
</evidence>
<feature type="domain" description="Arm DNA-binding" evidence="5">
    <location>
        <begin position="16"/>
        <end position="98"/>
    </location>
</feature>
<accession>A0A916YG17</accession>
<evidence type="ECO:0000259" key="4">
    <source>
        <dbReference type="Pfam" id="PF13102"/>
    </source>
</evidence>
<dbReference type="InterPro" id="IPR035386">
    <property type="entry name" value="Arm-DNA-bind_5"/>
</dbReference>
<protein>
    <submittedName>
        <fullName evidence="6">Tyrosine recombinase</fullName>
    </submittedName>
</protein>
<dbReference type="GO" id="GO:0015074">
    <property type="term" value="P:DNA integration"/>
    <property type="evidence" value="ECO:0007669"/>
    <property type="project" value="InterPro"/>
</dbReference>
<evidence type="ECO:0000259" key="3">
    <source>
        <dbReference type="Pfam" id="PF00589"/>
    </source>
</evidence>
<proteinExistence type="predicted"/>
<name>A0A916YG17_9BACT</name>
<dbReference type="InterPro" id="IPR010998">
    <property type="entry name" value="Integrase_recombinase_N"/>
</dbReference>
<dbReference type="SUPFAM" id="SSF56349">
    <property type="entry name" value="DNA breaking-rejoining enzymes"/>
    <property type="match status" value="1"/>
</dbReference>
<evidence type="ECO:0000256" key="1">
    <source>
        <dbReference type="ARBA" id="ARBA00023125"/>
    </source>
</evidence>
<comment type="caution">
    <text evidence="6">The sequence shown here is derived from an EMBL/GenBank/DDBJ whole genome shotgun (WGS) entry which is preliminary data.</text>
</comment>
<dbReference type="EMBL" id="BMKK01000001">
    <property type="protein sequence ID" value="GGD41881.1"/>
    <property type="molecule type" value="Genomic_DNA"/>
</dbReference>
<feature type="domain" description="Tyr recombinase" evidence="3">
    <location>
        <begin position="249"/>
        <end position="386"/>
    </location>
</feature>
<dbReference type="Pfam" id="PF00589">
    <property type="entry name" value="Phage_integrase"/>
    <property type="match status" value="1"/>
</dbReference>
<evidence type="ECO:0000259" key="5">
    <source>
        <dbReference type="Pfam" id="PF17293"/>
    </source>
</evidence>
<dbReference type="GO" id="GO:0006310">
    <property type="term" value="P:DNA recombination"/>
    <property type="evidence" value="ECO:0007669"/>
    <property type="project" value="UniProtKB-KW"/>
</dbReference>
<dbReference type="Proteomes" id="UP000609064">
    <property type="component" value="Unassembled WGS sequence"/>
</dbReference>
<reference evidence="6" key="2">
    <citation type="submission" date="2020-09" db="EMBL/GenBank/DDBJ databases">
        <authorList>
            <person name="Sun Q."/>
            <person name="Zhou Y."/>
        </authorList>
    </citation>
    <scope>NUCLEOTIDE SEQUENCE</scope>
    <source>
        <strain evidence="6">CGMCC 1.15958</strain>
    </source>
</reference>
<sequence>MDNPFIINQVSYLQWIRRQSESKSGEVSVYITITCNGQKAQFNSFVKGQEKQWNAKKKCFNGVENEPINAKLRLITSTLQQIELQLSASNQEVTAKTIIEAYKSKLESKIIKADKTPPFLKVLDAYLQRQNEYGNKHQTKKNHNTYRRHLITFLKQSKKENIKCQDFDYDLAEEFKLFMFRNKSGNNHTSRVLGLVKRVLDFAIIKKYIPNNQLTALRLKFDERINTTSLDIEHLERLQNHAFTPRLEKIVDMFLFMCGTGIDHCDYARLTNDNYYLENGRHFIKQERQKSGSEADALMLNFAIKILDKYKSINDLPKCSLTELNRELKEAAKIVGIYIRLTSKIARKTYANHLANISGFSDENIAYFMGHKTTKHLKHYRKIKKNRVFNELSKIDNNLL</sequence>
<dbReference type="InterPro" id="IPR002104">
    <property type="entry name" value="Integrase_catalytic"/>
</dbReference>
<dbReference type="AlphaFoldDB" id="A0A916YG17"/>
<dbReference type="InterPro" id="IPR013762">
    <property type="entry name" value="Integrase-like_cat_sf"/>
</dbReference>
<reference evidence="6" key="1">
    <citation type="journal article" date="2014" name="Int. J. Syst. Evol. Microbiol.">
        <title>Complete genome sequence of Corynebacterium casei LMG S-19264T (=DSM 44701T), isolated from a smear-ripened cheese.</title>
        <authorList>
            <consortium name="US DOE Joint Genome Institute (JGI-PGF)"/>
            <person name="Walter F."/>
            <person name="Albersmeier A."/>
            <person name="Kalinowski J."/>
            <person name="Ruckert C."/>
        </authorList>
    </citation>
    <scope>NUCLEOTIDE SEQUENCE</scope>
    <source>
        <strain evidence="6">CGMCC 1.15958</strain>
    </source>
</reference>
<dbReference type="GO" id="GO:0003677">
    <property type="term" value="F:DNA binding"/>
    <property type="evidence" value="ECO:0007669"/>
    <property type="project" value="UniProtKB-KW"/>
</dbReference>
<organism evidence="6 7">
    <name type="scientific">Emticicia aquatilis</name>
    <dbReference type="NCBI Taxonomy" id="1537369"/>
    <lineage>
        <taxon>Bacteria</taxon>
        <taxon>Pseudomonadati</taxon>
        <taxon>Bacteroidota</taxon>
        <taxon>Cytophagia</taxon>
        <taxon>Cytophagales</taxon>
        <taxon>Leadbetterellaceae</taxon>
        <taxon>Emticicia</taxon>
    </lineage>
</organism>
<keyword evidence="7" id="KW-1185">Reference proteome</keyword>
<keyword evidence="2" id="KW-0233">DNA recombination</keyword>
<gene>
    <name evidence="6" type="ORF">GCM10011514_02330</name>
</gene>
<dbReference type="InterPro" id="IPR011010">
    <property type="entry name" value="DNA_brk_join_enz"/>
</dbReference>
<evidence type="ECO:0000313" key="7">
    <source>
        <dbReference type="Proteomes" id="UP000609064"/>
    </source>
</evidence>
<dbReference type="InterPro" id="IPR025269">
    <property type="entry name" value="SAM-like_dom"/>
</dbReference>
<dbReference type="RefSeq" id="WP_188763798.1">
    <property type="nucleotide sequence ID" value="NZ_BMKK01000001.1"/>
</dbReference>
<dbReference type="Gene3D" id="1.10.443.10">
    <property type="entry name" value="Intergrase catalytic core"/>
    <property type="match status" value="1"/>
</dbReference>
<keyword evidence="1" id="KW-0238">DNA-binding</keyword>
<evidence type="ECO:0000256" key="2">
    <source>
        <dbReference type="ARBA" id="ARBA00023172"/>
    </source>
</evidence>
<dbReference type="Gene3D" id="1.10.150.130">
    <property type="match status" value="1"/>
</dbReference>